<dbReference type="AlphaFoldDB" id="A0AA36DQ26"/>
<evidence type="ECO:0000313" key="2">
    <source>
        <dbReference type="Proteomes" id="UP001176961"/>
    </source>
</evidence>
<keyword evidence="2" id="KW-1185">Reference proteome</keyword>
<comment type="caution">
    <text evidence="1">The sequence shown here is derived from an EMBL/GenBank/DDBJ whole genome shotgun (WGS) entry which is preliminary data.</text>
</comment>
<dbReference type="EMBL" id="CATQJL010000001">
    <property type="protein sequence ID" value="CAJ0591731.1"/>
    <property type="molecule type" value="Genomic_DNA"/>
</dbReference>
<evidence type="ECO:0000313" key="1">
    <source>
        <dbReference type="EMBL" id="CAJ0591731.1"/>
    </source>
</evidence>
<reference evidence="1" key="1">
    <citation type="submission" date="2023-07" db="EMBL/GenBank/DDBJ databases">
        <authorList>
            <consortium name="CYATHOMIX"/>
        </authorList>
    </citation>
    <scope>NUCLEOTIDE SEQUENCE</scope>
    <source>
        <strain evidence="1">N/A</strain>
    </source>
</reference>
<name>A0AA36DQ26_CYLNA</name>
<protein>
    <submittedName>
        <fullName evidence="1">Uncharacterized protein</fullName>
    </submittedName>
</protein>
<organism evidence="1 2">
    <name type="scientific">Cylicocyclus nassatus</name>
    <name type="common">Nematode worm</name>
    <dbReference type="NCBI Taxonomy" id="53992"/>
    <lineage>
        <taxon>Eukaryota</taxon>
        <taxon>Metazoa</taxon>
        <taxon>Ecdysozoa</taxon>
        <taxon>Nematoda</taxon>
        <taxon>Chromadorea</taxon>
        <taxon>Rhabditida</taxon>
        <taxon>Rhabditina</taxon>
        <taxon>Rhabditomorpha</taxon>
        <taxon>Strongyloidea</taxon>
        <taxon>Strongylidae</taxon>
        <taxon>Cylicocyclus</taxon>
    </lineage>
</organism>
<gene>
    <name evidence="1" type="ORF">CYNAS_LOCUS3714</name>
</gene>
<accession>A0AA36DQ26</accession>
<proteinExistence type="predicted"/>
<dbReference type="Proteomes" id="UP001176961">
    <property type="component" value="Unassembled WGS sequence"/>
</dbReference>
<sequence length="134" mass="15695">MFFMQFFVSFCTPNSHKIYECGSSSSLAIRSRFARPRRAFVKVACERGTEHEGVAATARRFCDSLVFWNKLHMRLENRLQFLLFCLLGVMYKERCLFDCWKAVLTLTVLETMYHYWKYAISARLNAELSTSAGY</sequence>